<evidence type="ECO:0008006" key="5">
    <source>
        <dbReference type="Google" id="ProtNLM"/>
    </source>
</evidence>
<dbReference type="PANTHER" id="PTHR30069">
    <property type="entry name" value="TONB-DEPENDENT OUTER MEMBRANE RECEPTOR"/>
    <property type="match status" value="1"/>
</dbReference>
<evidence type="ECO:0000256" key="1">
    <source>
        <dbReference type="ARBA" id="ARBA00022729"/>
    </source>
</evidence>
<dbReference type="Proteomes" id="UP000189956">
    <property type="component" value="Unassembled WGS sequence"/>
</dbReference>
<keyword evidence="1 2" id="KW-0732">Signal</keyword>
<dbReference type="GO" id="GO:0044718">
    <property type="term" value="P:siderophore transmembrane transport"/>
    <property type="evidence" value="ECO:0007669"/>
    <property type="project" value="TreeGrafter"/>
</dbReference>
<gene>
    <name evidence="3" type="ORF">SAMN02745205_00268</name>
</gene>
<proteinExistence type="predicted"/>
<name>A0A1T4JQ13_PORCN</name>
<feature type="chain" id="PRO_5013024261" description="CarboxypepD_reg-like domain-containing protein" evidence="2">
    <location>
        <begin position="26"/>
        <end position="859"/>
    </location>
</feature>
<accession>A0A1T4JQ13</accession>
<dbReference type="InterPro" id="IPR008969">
    <property type="entry name" value="CarboxyPept-like_regulatory"/>
</dbReference>
<dbReference type="InterPro" id="IPR039426">
    <property type="entry name" value="TonB-dep_rcpt-like"/>
</dbReference>
<dbReference type="SUPFAM" id="SSF56935">
    <property type="entry name" value="Porins"/>
    <property type="match status" value="1"/>
</dbReference>
<evidence type="ECO:0000313" key="4">
    <source>
        <dbReference type="Proteomes" id="UP000189956"/>
    </source>
</evidence>
<dbReference type="GO" id="GO:0015344">
    <property type="term" value="F:siderophore uptake transmembrane transporter activity"/>
    <property type="evidence" value="ECO:0007669"/>
    <property type="project" value="TreeGrafter"/>
</dbReference>
<dbReference type="AlphaFoldDB" id="A0A1T4JQ13"/>
<organism evidence="3 4">
    <name type="scientific">Porphyromonas cangingivalis</name>
    <dbReference type="NCBI Taxonomy" id="36874"/>
    <lineage>
        <taxon>Bacteria</taxon>
        <taxon>Pseudomonadati</taxon>
        <taxon>Bacteroidota</taxon>
        <taxon>Bacteroidia</taxon>
        <taxon>Bacteroidales</taxon>
        <taxon>Porphyromonadaceae</taxon>
        <taxon>Porphyromonas</taxon>
    </lineage>
</organism>
<dbReference type="SUPFAM" id="SSF49464">
    <property type="entry name" value="Carboxypeptidase regulatory domain-like"/>
    <property type="match status" value="1"/>
</dbReference>
<sequence>MIGNVRLLPLCLWILLSLISTMAVAQTTYNGRVIDEKGVPIQDVNVLLYRNQSSLVGYTFTEEDGRFQITTERDVDPVAIGFVLQGYETKRIKIEEYRSGMDIKLQSVTFELREVNVRVERIKQKQDTLVYNVSGFKLSQDRSIADVINKMPGLAVRSDGQITFEGKPINKFYIEGLDLLGSKYAQASENISADMIKDVQVLQNHQPVRSLKGVRFSDQAALNIVLKDEMKNVWSGILNAGIGSTAQDLTQSRREVLYSARMMGMVFGRKMQNLSMYKCDNTGKDITNEIQDLATELHGNQAETGLLRRLVAPATAIDRERSTFNQSHLITTNHLVKTKSTNDIRLQLSYFWDKTRGNTALLTKYLEHEGMTLSEESSVGSRESNLKGELTYNVNKERNYINNRLYGSFTVDRSDGTSLLQQKLIQQSVALKKSYLTEDFEITHRLKNGNTIEGASLSTYSYLPGQLLTAKGFNERLDISAFQSDNHVAFNHTIRGFILSQRIGYRLKHQEIVVRYPEVDSRERYTQQNWYASTGMNFRRKALTLRATLKADIVHRQYGTKKKVRATLQPDLHVQYEYSGTSTASLSYNYLEYPDALTSIYRTPIFTSYRVVTAHTGSLEQRGNHAVILGFKYQHPIKGQFASINASWNKRTNEVLYQSVLQTSIYRQIPTEQRYHASSYFLNANLAKSFYWCRTLISLRGRQLWSDYYLLNRDEKAPWQMQNTELSLALSMQPAKYISYELTSKILSNKQINKEDRSISNPRITSFSHTLELFIFPLKYLEIGCKSEFYHHTDKSLQNNLFTDAHIAYKKDRYEFRLSCRNVFGNNQYQMRWQTSTTDMYSIYHLRPREVFFDFSITI</sequence>
<evidence type="ECO:0000256" key="2">
    <source>
        <dbReference type="SAM" id="SignalP"/>
    </source>
</evidence>
<feature type="signal peptide" evidence="2">
    <location>
        <begin position="1"/>
        <end position="25"/>
    </location>
</feature>
<dbReference type="EMBL" id="FUWL01000003">
    <property type="protein sequence ID" value="SJZ32278.1"/>
    <property type="molecule type" value="Genomic_DNA"/>
</dbReference>
<reference evidence="3 4" key="1">
    <citation type="submission" date="2017-02" db="EMBL/GenBank/DDBJ databases">
        <authorList>
            <person name="Peterson S.W."/>
        </authorList>
    </citation>
    <scope>NUCLEOTIDE SEQUENCE [LARGE SCALE GENOMIC DNA]</scope>
    <source>
        <strain evidence="3 4">ATCC 700135</strain>
    </source>
</reference>
<evidence type="ECO:0000313" key="3">
    <source>
        <dbReference type="EMBL" id="SJZ32278.1"/>
    </source>
</evidence>
<protein>
    <recommendedName>
        <fullName evidence="5">CarboxypepD_reg-like domain-containing protein</fullName>
    </recommendedName>
</protein>
<dbReference type="PANTHER" id="PTHR30069:SF29">
    <property type="entry name" value="HEMOGLOBIN AND HEMOGLOBIN-HAPTOGLOBIN-BINDING PROTEIN 1-RELATED"/>
    <property type="match status" value="1"/>
</dbReference>